<keyword evidence="4" id="KW-1185">Reference proteome</keyword>
<evidence type="ECO:0000259" key="2">
    <source>
        <dbReference type="Pfam" id="PF03107"/>
    </source>
</evidence>
<organism evidence="3 4">
    <name type="scientific">Zizania palustris</name>
    <name type="common">Northern wild rice</name>
    <dbReference type="NCBI Taxonomy" id="103762"/>
    <lineage>
        <taxon>Eukaryota</taxon>
        <taxon>Viridiplantae</taxon>
        <taxon>Streptophyta</taxon>
        <taxon>Embryophyta</taxon>
        <taxon>Tracheophyta</taxon>
        <taxon>Spermatophyta</taxon>
        <taxon>Magnoliopsida</taxon>
        <taxon>Liliopsida</taxon>
        <taxon>Poales</taxon>
        <taxon>Poaceae</taxon>
        <taxon>BOP clade</taxon>
        <taxon>Oryzoideae</taxon>
        <taxon>Oryzeae</taxon>
        <taxon>Zizaniinae</taxon>
        <taxon>Zizania</taxon>
    </lineage>
</organism>
<comment type="caution">
    <text evidence="3">The sequence shown here is derived from an EMBL/GenBank/DDBJ whole genome shotgun (WGS) entry which is preliminary data.</text>
</comment>
<proteinExistence type="predicted"/>
<dbReference type="PANTHER" id="PTHR46477:SF25">
    <property type="entry name" value="OS08G0404500 PROTEIN"/>
    <property type="match status" value="1"/>
</dbReference>
<dbReference type="Proteomes" id="UP000729402">
    <property type="component" value="Unassembled WGS sequence"/>
</dbReference>
<evidence type="ECO:0000256" key="1">
    <source>
        <dbReference type="ARBA" id="ARBA00022737"/>
    </source>
</evidence>
<sequence>MTLLFDEPPAAITGHRAHPEHKLEMVANACTFFRCDGCQEPGGGGGGRWYRCEPCNFDLHIFCARAPATLQHTLFTGSTFKFLDKPPQAEDGRKCDACGERVLGFVFHCEKKDLDLHPCCASLKERIVHEGVVFELRKETSHRWCSFCQNRCRKFWFFRCRFNGEDLYIHLTCLKKEARDRWEAMTFNRLSGADQIVHAGAPMIKSALQSMSKKTRRSSGFKHFGEIAHFVGRTVISFLLGNPMPVLFEAVAGPIIDGLLQG</sequence>
<dbReference type="Pfam" id="PF03107">
    <property type="entry name" value="C1_2"/>
    <property type="match status" value="1"/>
</dbReference>
<dbReference type="OrthoDB" id="664025at2759"/>
<dbReference type="EMBL" id="JAAALK010000290">
    <property type="protein sequence ID" value="KAG8047287.1"/>
    <property type="molecule type" value="Genomic_DNA"/>
</dbReference>
<dbReference type="PANTHER" id="PTHR46477">
    <property type="entry name" value="CYSTEINE/HISTIDINE-RICH C1 DOMAIN FAMILY PROTEIN"/>
    <property type="match status" value="1"/>
</dbReference>
<evidence type="ECO:0000313" key="4">
    <source>
        <dbReference type="Proteomes" id="UP000729402"/>
    </source>
</evidence>
<dbReference type="InterPro" id="IPR004146">
    <property type="entry name" value="DC1"/>
</dbReference>
<feature type="domain" description="DC1" evidence="2">
    <location>
        <begin position="18"/>
        <end position="64"/>
    </location>
</feature>
<evidence type="ECO:0000313" key="3">
    <source>
        <dbReference type="EMBL" id="KAG8047287.1"/>
    </source>
</evidence>
<gene>
    <name evidence="3" type="ORF">GUJ93_ZPchr0008g11636</name>
</gene>
<keyword evidence="1" id="KW-0677">Repeat</keyword>
<reference evidence="3" key="2">
    <citation type="submission" date="2021-02" db="EMBL/GenBank/DDBJ databases">
        <authorList>
            <person name="Kimball J.A."/>
            <person name="Haas M.W."/>
            <person name="Macchietto M."/>
            <person name="Kono T."/>
            <person name="Duquette J."/>
            <person name="Shao M."/>
        </authorList>
    </citation>
    <scope>NUCLEOTIDE SEQUENCE</scope>
    <source>
        <tissue evidence="3">Fresh leaf tissue</tissue>
    </source>
</reference>
<protein>
    <recommendedName>
        <fullName evidence="2">DC1 domain-containing protein</fullName>
    </recommendedName>
</protein>
<name>A0A8J5RI88_ZIZPA</name>
<dbReference type="AlphaFoldDB" id="A0A8J5RI88"/>
<accession>A0A8J5RI88</accession>
<reference evidence="3" key="1">
    <citation type="journal article" date="2021" name="bioRxiv">
        <title>Whole Genome Assembly and Annotation of Northern Wild Rice, Zizania palustris L., Supports a Whole Genome Duplication in the Zizania Genus.</title>
        <authorList>
            <person name="Haas M."/>
            <person name="Kono T."/>
            <person name="Macchietto M."/>
            <person name="Millas R."/>
            <person name="McGilp L."/>
            <person name="Shao M."/>
            <person name="Duquette J."/>
            <person name="Hirsch C.N."/>
            <person name="Kimball J."/>
        </authorList>
    </citation>
    <scope>NUCLEOTIDE SEQUENCE</scope>
    <source>
        <tissue evidence="3">Fresh leaf tissue</tissue>
    </source>
</reference>